<sequence length="40" mass="3926">MAGTALGMATTLVGSALSVASSAAREEMGLLLGVQDDICD</sequence>
<proteinExistence type="predicted"/>
<reference evidence="1" key="2">
    <citation type="submission" date="2018-08" db="UniProtKB">
        <authorList>
            <consortium name="EnsemblPlants"/>
        </authorList>
    </citation>
    <scope>IDENTIFICATION</scope>
    <source>
        <strain evidence="1">Yugu1</strain>
    </source>
</reference>
<protein>
    <submittedName>
        <fullName evidence="1">Uncharacterized protein</fullName>
    </submittedName>
</protein>
<accession>K3ZZL1</accession>
<name>K3ZZL1_SETIT</name>
<organism evidence="1 2">
    <name type="scientific">Setaria italica</name>
    <name type="common">Foxtail millet</name>
    <name type="synonym">Panicum italicum</name>
    <dbReference type="NCBI Taxonomy" id="4555"/>
    <lineage>
        <taxon>Eukaryota</taxon>
        <taxon>Viridiplantae</taxon>
        <taxon>Streptophyta</taxon>
        <taxon>Embryophyta</taxon>
        <taxon>Tracheophyta</taxon>
        <taxon>Spermatophyta</taxon>
        <taxon>Magnoliopsida</taxon>
        <taxon>Liliopsida</taxon>
        <taxon>Poales</taxon>
        <taxon>Poaceae</taxon>
        <taxon>PACMAD clade</taxon>
        <taxon>Panicoideae</taxon>
        <taxon>Panicodae</taxon>
        <taxon>Paniceae</taxon>
        <taxon>Cenchrinae</taxon>
        <taxon>Setaria</taxon>
    </lineage>
</organism>
<dbReference type="EMBL" id="AGNK02000741">
    <property type="status" value="NOT_ANNOTATED_CDS"/>
    <property type="molecule type" value="Genomic_DNA"/>
</dbReference>
<evidence type="ECO:0000313" key="2">
    <source>
        <dbReference type="Proteomes" id="UP000004995"/>
    </source>
</evidence>
<dbReference type="AlphaFoldDB" id="K3ZZL1"/>
<dbReference type="HOGENOM" id="CLU_3300287_0_0_1"/>
<evidence type="ECO:0000313" key="1">
    <source>
        <dbReference type="EnsemblPlants" id="KQL22928"/>
    </source>
</evidence>
<dbReference type="EnsemblPlants" id="KQL22928">
    <property type="protein sequence ID" value="KQL22928"/>
    <property type="gene ID" value="SETIT_032045mg"/>
</dbReference>
<reference evidence="2" key="1">
    <citation type="journal article" date="2012" name="Nat. Biotechnol.">
        <title>Reference genome sequence of the model plant Setaria.</title>
        <authorList>
            <person name="Bennetzen J.L."/>
            <person name="Schmutz J."/>
            <person name="Wang H."/>
            <person name="Percifield R."/>
            <person name="Hawkins J."/>
            <person name="Pontaroli A.C."/>
            <person name="Estep M."/>
            <person name="Feng L."/>
            <person name="Vaughn J.N."/>
            <person name="Grimwood J."/>
            <person name="Jenkins J."/>
            <person name="Barry K."/>
            <person name="Lindquist E."/>
            <person name="Hellsten U."/>
            <person name="Deshpande S."/>
            <person name="Wang X."/>
            <person name="Wu X."/>
            <person name="Mitros T."/>
            <person name="Triplett J."/>
            <person name="Yang X."/>
            <person name="Ye C.Y."/>
            <person name="Mauro-Herrera M."/>
            <person name="Wang L."/>
            <person name="Li P."/>
            <person name="Sharma M."/>
            <person name="Sharma R."/>
            <person name="Ronald P.C."/>
            <person name="Panaud O."/>
            <person name="Kellogg E.A."/>
            <person name="Brutnell T.P."/>
            <person name="Doust A.N."/>
            <person name="Tuskan G.A."/>
            <person name="Rokhsar D."/>
            <person name="Devos K.M."/>
        </authorList>
    </citation>
    <scope>NUCLEOTIDE SEQUENCE [LARGE SCALE GENOMIC DNA]</scope>
    <source>
        <strain evidence="2">cv. Yugu1</strain>
    </source>
</reference>
<keyword evidence="2" id="KW-1185">Reference proteome</keyword>
<dbReference type="Proteomes" id="UP000004995">
    <property type="component" value="Unassembled WGS sequence"/>
</dbReference>
<dbReference type="InParanoid" id="K3ZZL1"/>
<dbReference type="Gramene" id="KQL22928">
    <property type="protein sequence ID" value="KQL22928"/>
    <property type="gene ID" value="SETIT_032045mg"/>
</dbReference>